<comment type="caution">
    <text evidence="3">The sequence shown here is derived from an EMBL/GenBank/DDBJ whole genome shotgun (WGS) entry which is preliminary data.</text>
</comment>
<feature type="region of interest" description="Disordered" evidence="2">
    <location>
        <begin position="136"/>
        <end position="158"/>
    </location>
</feature>
<dbReference type="Proteomes" id="UP001154282">
    <property type="component" value="Unassembled WGS sequence"/>
</dbReference>
<keyword evidence="4" id="KW-1185">Reference proteome</keyword>
<proteinExistence type="predicted"/>
<reference evidence="3" key="1">
    <citation type="submission" date="2022-08" db="EMBL/GenBank/DDBJ databases">
        <authorList>
            <person name="Gutierrez-Valencia J."/>
        </authorList>
    </citation>
    <scope>NUCLEOTIDE SEQUENCE</scope>
</reference>
<feature type="region of interest" description="Disordered" evidence="2">
    <location>
        <begin position="463"/>
        <end position="484"/>
    </location>
</feature>
<dbReference type="EMBL" id="CAMGYJ010000005">
    <property type="protein sequence ID" value="CAI0427253.1"/>
    <property type="molecule type" value="Genomic_DNA"/>
</dbReference>
<feature type="region of interest" description="Disordered" evidence="2">
    <location>
        <begin position="183"/>
        <end position="227"/>
    </location>
</feature>
<evidence type="ECO:0000256" key="1">
    <source>
        <dbReference type="SAM" id="Coils"/>
    </source>
</evidence>
<feature type="compositionally biased region" description="Acidic residues" evidence="2">
    <location>
        <begin position="467"/>
        <end position="484"/>
    </location>
</feature>
<evidence type="ECO:0000313" key="3">
    <source>
        <dbReference type="EMBL" id="CAI0427253.1"/>
    </source>
</evidence>
<feature type="coiled-coil region" evidence="1">
    <location>
        <begin position="334"/>
        <end position="375"/>
    </location>
</feature>
<keyword evidence="1" id="KW-0175">Coiled coil</keyword>
<evidence type="ECO:0000313" key="4">
    <source>
        <dbReference type="Proteomes" id="UP001154282"/>
    </source>
</evidence>
<protein>
    <submittedName>
        <fullName evidence="3">Uncharacterized protein</fullName>
    </submittedName>
</protein>
<sequence length="484" mass="53052">MYRWACDRLNEEPSFDAFRLLYKIQDTPNCWSIRRRDGAVGLVTGAPKLDSPWFREYFFARPSWKWYSGDEEPPTGYAVGSKEAWCSSSQFPQSVKDHVGRLVEGFQLRVTRSGLESAYQHVRGFYGLKDLANANRPKGKKRGAAVAKTGAPSSSTVAGKTAPVTAATVAASAAASVAPTMVTRGAGKRPPGTGSPQGAVKRPKVTQGRTGVARGKAARQTDQSYPISLPPLAATDTEAAELAFHTVSDQLDMPSEYTATSQGCNRRLAGIASQFFFSAQIGFSQIVMLNDRLSKTVDENVVEIAKLKKNLAEGRSALIGELRPVLERGFEERLSKQREELSAEKKARVAVERERDSMQKKLRQAEEIGRTLLEEQESLQKGIDALKLEKATLQEGRKAELAAARAEAGSAYLQSAEFQALDGEKYKNIVGDVVAAIRHLFRSDQPDAVWDTDKVWDAIGAWTDADVNSEADDEGDEEARDEEE</sequence>
<organism evidence="3 4">
    <name type="scientific">Linum tenue</name>
    <dbReference type="NCBI Taxonomy" id="586396"/>
    <lineage>
        <taxon>Eukaryota</taxon>
        <taxon>Viridiplantae</taxon>
        <taxon>Streptophyta</taxon>
        <taxon>Embryophyta</taxon>
        <taxon>Tracheophyta</taxon>
        <taxon>Spermatophyta</taxon>
        <taxon>Magnoliopsida</taxon>
        <taxon>eudicotyledons</taxon>
        <taxon>Gunneridae</taxon>
        <taxon>Pentapetalae</taxon>
        <taxon>rosids</taxon>
        <taxon>fabids</taxon>
        <taxon>Malpighiales</taxon>
        <taxon>Linaceae</taxon>
        <taxon>Linum</taxon>
    </lineage>
</organism>
<gene>
    <name evidence="3" type="ORF">LITE_LOCUS21135</name>
</gene>
<evidence type="ECO:0000256" key="2">
    <source>
        <dbReference type="SAM" id="MobiDB-lite"/>
    </source>
</evidence>
<dbReference type="AlphaFoldDB" id="A0AAV0KYH8"/>
<accession>A0AAV0KYH8</accession>
<name>A0AAV0KYH8_9ROSI</name>